<evidence type="ECO:0000313" key="9">
    <source>
        <dbReference type="EMBL" id="MFC7442559.1"/>
    </source>
</evidence>
<feature type="transmembrane region" description="Helical" evidence="7">
    <location>
        <begin position="152"/>
        <end position="173"/>
    </location>
</feature>
<evidence type="ECO:0000256" key="4">
    <source>
        <dbReference type="ARBA" id="ARBA00022692"/>
    </source>
</evidence>
<sequence length="421" mass="46173">MHEQKKKHMSPNMSGLFKNRFVQVILLSGLFLQIGVWVRNFAVLLFVMDKTHGDAFAVSMISVAEFAPIFIFSFIGGTFADRWRPKRTMIWCDLLSAASIFAVLLALVFGTWKAVFFATLVSAILSQFSQPSGMKLFKMHVPEELIQMGMSIYQTMFAVFMILGPVLGTFVYQQWGIDVAIGMMGISFLLSAAVLFFLPEDRLSDEDKTKTSLLQEMMDGIRYVLSKRVLTLLGACFFAAGLALGLIQPMGIFLVTEQLGLPKEQLQWLMTANGLGMILGGGIAMSFAKTAAPQKLLMLGMLVSALGMAISGLSTVLWLTLLAQLITGLVLPMIQIGINTMILQNSEESFVGRVNGILSPLFTGAMVVTMSIAGPLKNMWSVVVMYEIAAFLFVVGMLTILPLYRLSAKQPMEGPSSPEAH</sequence>
<dbReference type="InterPro" id="IPR011701">
    <property type="entry name" value="MFS"/>
</dbReference>
<keyword evidence="3" id="KW-1003">Cell membrane</keyword>
<feature type="transmembrane region" description="Helical" evidence="7">
    <location>
        <begin position="179"/>
        <end position="198"/>
    </location>
</feature>
<feature type="transmembrane region" description="Helical" evidence="7">
    <location>
        <begin position="296"/>
        <end position="319"/>
    </location>
</feature>
<accession>A0ABW2RNN8</accession>
<proteinExistence type="predicted"/>
<feature type="transmembrane region" description="Helical" evidence="7">
    <location>
        <begin position="229"/>
        <end position="254"/>
    </location>
</feature>
<feature type="transmembrane region" description="Helical" evidence="7">
    <location>
        <begin position="55"/>
        <end position="76"/>
    </location>
</feature>
<keyword evidence="2" id="KW-0813">Transport</keyword>
<keyword evidence="6 7" id="KW-0472">Membrane</keyword>
<reference evidence="10" key="1">
    <citation type="journal article" date="2019" name="Int. J. Syst. Evol. Microbiol.">
        <title>The Global Catalogue of Microorganisms (GCM) 10K type strain sequencing project: providing services to taxonomists for standard genome sequencing and annotation.</title>
        <authorList>
            <consortium name="The Broad Institute Genomics Platform"/>
            <consortium name="The Broad Institute Genome Sequencing Center for Infectious Disease"/>
            <person name="Wu L."/>
            <person name="Ma J."/>
        </authorList>
    </citation>
    <scope>NUCLEOTIDE SEQUENCE [LARGE SCALE GENOMIC DNA]</scope>
    <source>
        <strain evidence="10">CGMCC 1.12942</strain>
    </source>
</reference>
<dbReference type="PANTHER" id="PTHR43266">
    <property type="entry name" value="MACROLIDE-EFFLUX PROTEIN"/>
    <property type="match status" value="1"/>
</dbReference>
<dbReference type="InterPro" id="IPR036259">
    <property type="entry name" value="MFS_trans_sf"/>
</dbReference>
<evidence type="ECO:0000256" key="1">
    <source>
        <dbReference type="ARBA" id="ARBA00004651"/>
    </source>
</evidence>
<dbReference type="SUPFAM" id="SSF103473">
    <property type="entry name" value="MFS general substrate transporter"/>
    <property type="match status" value="1"/>
</dbReference>
<comment type="subcellular location">
    <subcellularLocation>
        <location evidence="1">Cell membrane</location>
        <topology evidence="1">Multi-pass membrane protein</topology>
    </subcellularLocation>
</comment>
<keyword evidence="5 7" id="KW-1133">Transmembrane helix</keyword>
<feature type="transmembrane region" description="Helical" evidence="7">
    <location>
        <begin position="325"/>
        <end position="342"/>
    </location>
</feature>
<dbReference type="Gene3D" id="1.20.1250.20">
    <property type="entry name" value="MFS general substrate transporter like domains"/>
    <property type="match status" value="2"/>
</dbReference>
<feature type="transmembrane region" description="Helical" evidence="7">
    <location>
        <begin position="266"/>
        <end position="284"/>
    </location>
</feature>
<evidence type="ECO:0000256" key="2">
    <source>
        <dbReference type="ARBA" id="ARBA00022448"/>
    </source>
</evidence>
<comment type="caution">
    <text evidence="9">The sequence shown here is derived from an EMBL/GenBank/DDBJ whole genome shotgun (WGS) entry which is preliminary data.</text>
</comment>
<dbReference type="Proteomes" id="UP001596500">
    <property type="component" value="Unassembled WGS sequence"/>
</dbReference>
<evidence type="ECO:0000259" key="8">
    <source>
        <dbReference type="PROSITE" id="PS50850"/>
    </source>
</evidence>
<feature type="transmembrane region" description="Helical" evidence="7">
    <location>
        <begin position="114"/>
        <end position="131"/>
    </location>
</feature>
<name>A0ABW2RNN8_9BACL</name>
<feature type="transmembrane region" description="Helical" evidence="7">
    <location>
        <begin position="21"/>
        <end position="43"/>
    </location>
</feature>
<evidence type="ECO:0000256" key="6">
    <source>
        <dbReference type="ARBA" id="ARBA00023136"/>
    </source>
</evidence>
<evidence type="ECO:0000256" key="7">
    <source>
        <dbReference type="SAM" id="Phobius"/>
    </source>
</evidence>
<feature type="domain" description="Major facilitator superfamily (MFS) profile" evidence="8">
    <location>
        <begin position="229"/>
        <end position="421"/>
    </location>
</feature>
<gene>
    <name evidence="9" type="ORF">ACFQNG_15850</name>
</gene>
<organism evidence="9 10">
    <name type="scientific">Laceyella putida</name>
    <dbReference type="NCBI Taxonomy" id="110101"/>
    <lineage>
        <taxon>Bacteria</taxon>
        <taxon>Bacillati</taxon>
        <taxon>Bacillota</taxon>
        <taxon>Bacilli</taxon>
        <taxon>Bacillales</taxon>
        <taxon>Thermoactinomycetaceae</taxon>
        <taxon>Laceyella</taxon>
    </lineage>
</organism>
<feature type="transmembrane region" description="Helical" evidence="7">
    <location>
        <begin position="354"/>
        <end position="373"/>
    </location>
</feature>
<feature type="transmembrane region" description="Helical" evidence="7">
    <location>
        <begin position="379"/>
        <end position="404"/>
    </location>
</feature>
<feature type="transmembrane region" description="Helical" evidence="7">
    <location>
        <begin position="88"/>
        <end position="108"/>
    </location>
</feature>
<protein>
    <submittedName>
        <fullName evidence="9">MFS transporter</fullName>
    </submittedName>
</protein>
<evidence type="ECO:0000256" key="5">
    <source>
        <dbReference type="ARBA" id="ARBA00022989"/>
    </source>
</evidence>
<keyword evidence="10" id="KW-1185">Reference proteome</keyword>
<dbReference type="PROSITE" id="PS50850">
    <property type="entry name" value="MFS"/>
    <property type="match status" value="1"/>
</dbReference>
<dbReference type="Pfam" id="PF07690">
    <property type="entry name" value="MFS_1"/>
    <property type="match status" value="1"/>
</dbReference>
<keyword evidence="4 7" id="KW-0812">Transmembrane</keyword>
<evidence type="ECO:0000313" key="10">
    <source>
        <dbReference type="Proteomes" id="UP001596500"/>
    </source>
</evidence>
<dbReference type="PANTHER" id="PTHR43266:SF8">
    <property type="entry name" value="MACROLIDE-EFFLUX PROTEIN"/>
    <property type="match status" value="1"/>
</dbReference>
<dbReference type="InterPro" id="IPR020846">
    <property type="entry name" value="MFS_dom"/>
</dbReference>
<dbReference type="RefSeq" id="WP_379866509.1">
    <property type="nucleotide sequence ID" value="NZ_JBHTBW010000052.1"/>
</dbReference>
<dbReference type="CDD" id="cd06173">
    <property type="entry name" value="MFS_MefA_like"/>
    <property type="match status" value="1"/>
</dbReference>
<dbReference type="EMBL" id="JBHTBW010000052">
    <property type="protein sequence ID" value="MFC7442559.1"/>
    <property type="molecule type" value="Genomic_DNA"/>
</dbReference>
<evidence type="ECO:0000256" key="3">
    <source>
        <dbReference type="ARBA" id="ARBA00022475"/>
    </source>
</evidence>